<evidence type="ECO:0000313" key="1">
    <source>
        <dbReference type="EMBL" id="JAH74586.1"/>
    </source>
</evidence>
<protein>
    <submittedName>
        <fullName evidence="1">Uncharacterized protein</fullName>
    </submittedName>
</protein>
<proteinExistence type="predicted"/>
<reference evidence="1" key="1">
    <citation type="submission" date="2014-11" db="EMBL/GenBank/DDBJ databases">
        <authorList>
            <person name="Amaro Gonzalez C."/>
        </authorList>
    </citation>
    <scope>NUCLEOTIDE SEQUENCE</scope>
</reference>
<organism evidence="1">
    <name type="scientific">Anguilla anguilla</name>
    <name type="common">European freshwater eel</name>
    <name type="synonym">Muraena anguilla</name>
    <dbReference type="NCBI Taxonomy" id="7936"/>
    <lineage>
        <taxon>Eukaryota</taxon>
        <taxon>Metazoa</taxon>
        <taxon>Chordata</taxon>
        <taxon>Craniata</taxon>
        <taxon>Vertebrata</taxon>
        <taxon>Euteleostomi</taxon>
        <taxon>Actinopterygii</taxon>
        <taxon>Neopterygii</taxon>
        <taxon>Teleostei</taxon>
        <taxon>Anguilliformes</taxon>
        <taxon>Anguillidae</taxon>
        <taxon>Anguilla</taxon>
    </lineage>
</organism>
<name>A0A0E9V989_ANGAN</name>
<dbReference type="EMBL" id="GBXM01033991">
    <property type="protein sequence ID" value="JAH74586.1"/>
    <property type="molecule type" value="Transcribed_RNA"/>
</dbReference>
<dbReference type="AlphaFoldDB" id="A0A0E9V989"/>
<sequence>MKADTKPQLLSQSNPRMFKDQKAAEYSKRTRDEIYNARPRCRTLMPTSNCYKLLLPSCPN</sequence>
<accession>A0A0E9V989</accession>
<reference evidence="1" key="2">
    <citation type="journal article" date="2015" name="Fish Shellfish Immunol.">
        <title>Early steps in the European eel (Anguilla anguilla)-Vibrio vulnificus interaction in the gills: Role of the RtxA13 toxin.</title>
        <authorList>
            <person name="Callol A."/>
            <person name="Pajuelo D."/>
            <person name="Ebbesson L."/>
            <person name="Teles M."/>
            <person name="MacKenzie S."/>
            <person name="Amaro C."/>
        </authorList>
    </citation>
    <scope>NUCLEOTIDE SEQUENCE</scope>
</reference>